<name>A0A3B1DX48_9ZZZZ</name>
<dbReference type="Pfam" id="PF03989">
    <property type="entry name" value="DNA_gyraseA_C"/>
    <property type="match status" value="1"/>
</dbReference>
<protein>
    <recommendedName>
        <fullName evidence="2">DNA gyrase subunit A</fullName>
    </recommendedName>
</protein>
<dbReference type="GO" id="GO:0006265">
    <property type="term" value="P:DNA topological change"/>
    <property type="evidence" value="ECO:0007669"/>
    <property type="project" value="InterPro"/>
</dbReference>
<gene>
    <name evidence="1" type="ORF">MNBD_PLANCTO03-1264</name>
</gene>
<reference evidence="1" key="1">
    <citation type="submission" date="2018-06" db="EMBL/GenBank/DDBJ databases">
        <authorList>
            <person name="Zhirakovskaya E."/>
        </authorList>
    </citation>
    <scope>NUCLEOTIDE SEQUENCE</scope>
</reference>
<sequence length="76" mass="7722">SVAAVGVFGSDDVVLITRGGQLVRMAADSISSIGRGTQGVRVVGLKPDDAVVAVARVQENGDEEAEEADPTPAEES</sequence>
<proteinExistence type="predicted"/>
<dbReference type="AlphaFoldDB" id="A0A3B1DX48"/>
<accession>A0A3B1DX48</accession>
<dbReference type="SUPFAM" id="SSF101904">
    <property type="entry name" value="GyrA/ParC C-terminal domain-like"/>
    <property type="match status" value="1"/>
</dbReference>
<dbReference type="EMBL" id="UOGK01000315">
    <property type="protein sequence ID" value="VAX39990.1"/>
    <property type="molecule type" value="Genomic_DNA"/>
</dbReference>
<dbReference type="Gene3D" id="2.120.10.90">
    <property type="entry name" value="DNA gyrase/topoisomerase IV, subunit A, C-terminal"/>
    <property type="match status" value="1"/>
</dbReference>
<dbReference type="GO" id="GO:0005524">
    <property type="term" value="F:ATP binding"/>
    <property type="evidence" value="ECO:0007669"/>
    <property type="project" value="InterPro"/>
</dbReference>
<evidence type="ECO:0000313" key="1">
    <source>
        <dbReference type="EMBL" id="VAX39990.1"/>
    </source>
</evidence>
<dbReference type="InterPro" id="IPR006691">
    <property type="entry name" value="GyrA/parC_rep"/>
</dbReference>
<dbReference type="InterPro" id="IPR035516">
    <property type="entry name" value="Gyrase/topoIV_suA_C"/>
</dbReference>
<organism evidence="1">
    <name type="scientific">hydrothermal vent metagenome</name>
    <dbReference type="NCBI Taxonomy" id="652676"/>
    <lineage>
        <taxon>unclassified sequences</taxon>
        <taxon>metagenomes</taxon>
        <taxon>ecological metagenomes</taxon>
    </lineage>
</organism>
<dbReference type="GO" id="GO:0003916">
    <property type="term" value="F:DNA topoisomerase activity"/>
    <property type="evidence" value="ECO:0007669"/>
    <property type="project" value="InterPro"/>
</dbReference>
<feature type="non-terminal residue" evidence="1">
    <location>
        <position position="1"/>
    </location>
</feature>
<evidence type="ECO:0008006" key="2">
    <source>
        <dbReference type="Google" id="ProtNLM"/>
    </source>
</evidence>
<dbReference type="GO" id="GO:0003677">
    <property type="term" value="F:DNA binding"/>
    <property type="evidence" value="ECO:0007669"/>
    <property type="project" value="InterPro"/>
</dbReference>